<dbReference type="InterPro" id="IPR005248">
    <property type="entry name" value="NadD/NMNAT"/>
</dbReference>
<dbReference type="SUPFAM" id="SSF52374">
    <property type="entry name" value="Nucleotidylyl transferase"/>
    <property type="match status" value="1"/>
</dbReference>
<keyword evidence="6 11" id="KW-0548">Nucleotidyltransferase</keyword>
<comment type="catalytic activity">
    <reaction evidence="10 11">
        <text>nicotinate beta-D-ribonucleotide + ATP + H(+) = deamido-NAD(+) + diphosphate</text>
        <dbReference type="Rhea" id="RHEA:22860"/>
        <dbReference type="ChEBI" id="CHEBI:15378"/>
        <dbReference type="ChEBI" id="CHEBI:30616"/>
        <dbReference type="ChEBI" id="CHEBI:33019"/>
        <dbReference type="ChEBI" id="CHEBI:57502"/>
        <dbReference type="ChEBI" id="CHEBI:58437"/>
        <dbReference type="EC" id="2.7.7.18"/>
    </reaction>
</comment>
<dbReference type="EC" id="2.7.7.18" evidence="11"/>
<evidence type="ECO:0000259" key="12">
    <source>
        <dbReference type="Pfam" id="PF01467"/>
    </source>
</evidence>
<keyword evidence="9 11" id="KW-0520">NAD</keyword>
<dbReference type="GO" id="GO:0004515">
    <property type="term" value="F:nicotinate-nucleotide adenylyltransferase activity"/>
    <property type="evidence" value="ECO:0007669"/>
    <property type="project" value="UniProtKB-EC"/>
</dbReference>
<dbReference type="Gene3D" id="3.40.50.620">
    <property type="entry name" value="HUPs"/>
    <property type="match status" value="1"/>
</dbReference>
<dbReference type="Proteomes" id="UP001596501">
    <property type="component" value="Unassembled WGS sequence"/>
</dbReference>
<dbReference type="PANTHER" id="PTHR39321:SF3">
    <property type="entry name" value="PHOSPHOPANTETHEINE ADENYLYLTRANSFERASE"/>
    <property type="match status" value="1"/>
</dbReference>
<evidence type="ECO:0000256" key="8">
    <source>
        <dbReference type="ARBA" id="ARBA00022840"/>
    </source>
</evidence>
<evidence type="ECO:0000313" key="13">
    <source>
        <dbReference type="EMBL" id="MFC7410168.1"/>
    </source>
</evidence>
<keyword evidence="5 11" id="KW-0808">Transferase</keyword>
<dbReference type="PANTHER" id="PTHR39321">
    <property type="entry name" value="NICOTINATE-NUCLEOTIDE ADENYLYLTRANSFERASE-RELATED"/>
    <property type="match status" value="1"/>
</dbReference>
<reference evidence="14" key="1">
    <citation type="journal article" date="2019" name="Int. J. Syst. Evol. Microbiol.">
        <title>The Global Catalogue of Microorganisms (GCM) 10K type strain sequencing project: providing services to taxonomists for standard genome sequencing and annotation.</title>
        <authorList>
            <consortium name="The Broad Institute Genomics Platform"/>
            <consortium name="The Broad Institute Genome Sequencing Center for Infectious Disease"/>
            <person name="Wu L."/>
            <person name="Ma J."/>
        </authorList>
    </citation>
    <scope>NUCLEOTIDE SEQUENCE [LARGE SCALE GENOMIC DNA]</scope>
    <source>
        <strain evidence="14">CGMCC 1.12371</strain>
    </source>
</reference>
<dbReference type="InterPro" id="IPR014729">
    <property type="entry name" value="Rossmann-like_a/b/a_fold"/>
</dbReference>
<comment type="similarity">
    <text evidence="3 11">Belongs to the NadD family.</text>
</comment>
<evidence type="ECO:0000256" key="11">
    <source>
        <dbReference type="HAMAP-Rule" id="MF_00244"/>
    </source>
</evidence>
<keyword evidence="8 11" id="KW-0067">ATP-binding</keyword>
<name>A0ABW2QS43_9BURK</name>
<dbReference type="EMBL" id="JBHTCA010000012">
    <property type="protein sequence ID" value="MFC7410168.1"/>
    <property type="molecule type" value="Genomic_DNA"/>
</dbReference>
<evidence type="ECO:0000256" key="1">
    <source>
        <dbReference type="ARBA" id="ARBA00002324"/>
    </source>
</evidence>
<dbReference type="NCBIfam" id="TIGR00125">
    <property type="entry name" value="cyt_tran_rel"/>
    <property type="match status" value="1"/>
</dbReference>
<comment type="caution">
    <text evidence="13">The sequence shown here is derived from an EMBL/GenBank/DDBJ whole genome shotgun (WGS) entry which is preliminary data.</text>
</comment>
<dbReference type="RefSeq" id="WP_382201436.1">
    <property type="nucleotide sequence ID" value="NZ_JBHTCA010000012.1"/>
</dbReference>
<evidence type="ECO:0000256" key="2">
    <source>
        <dbReference type="ARBA" id="ARBA00005019"/>
    </source>
</evidence>
<gene>
    <name evidence="11 13" type="primary">nadD</name>
    <name evidence="13" type="ORF">ACFQPB_14970</name>
</gene>
<keyword evidence="7 11" id="KW-0547">Nucleotide-binding</keyword>
<evidence type="ECO:0000256" key="3">
    <source>
        <dbReference type="ARBA" id="ARBA00009014"/>
    </source>
</evidence>
<dbReference type="Pfam" id="PF01467">
    <property type="entry name" value="CTP_transf_like"/>
    <property type="match status" value="1"/>
</dbReference>
<dbReference type="HAMAP" id="MF_00244">
    <property type="entry name" value="NaMN_adenylyltr"/>
    <property type="match status" value="1"/>
</dbReference>
<evidence type="ECO:0000256" key="10">
    <source>
        <dbReference type="ARBA" id="ARBA00048721"/>
    </source>
</evidence>
<proteinExistence type="inferred from homology"/>
<accession>A0ABW2QS43</accession>
<sequence length="222" mass="24873">MNETPNPRAGQAKPPLRVGMFGGAFDPPHWAHRALAETALGQLRLDHLHILPTGHAWHKPRQLSPAEHRVAMCKLAFDGLLNIHFDEREIHREGPSYTADTLRELRTEYPGAELFLVLGADQLLAFKTWVRWEDVLQYATIAVANRAINIGADARLDQEVEMDLSGVDVPFTLLHMPLRNISATAVRAQVREAGDQRGALDVLVPESVARYISSHHLYNHHS</sequence>
<evidence type="ECO:0000256" key="5">
    <source>
        <dbReference type="ARBA" id="ARBA00022679"/>
    </source>
</evidence>
<evidence type="ECO:0000256" key="4">
    <source>
        <dbReference type="ARBA" id="ARBA00022642"/>
    </source>
</evidence>
<keyword evidence="4 11" id="KW-0662">Pyridine nucleotide biosynthesis</keyword>
<keyword evidence="14" id="KW-1185">Reference proteome</keyword>
<dbReference type="NCBIfam" id="TIGR00482">
    <property type="entry name" value="nicotinate (nicotinamide) nucleotide adenylyltransferase"/>
    <property type="match status" value="1"/>
</dbReference>
<organism evidence="13 14">
    <name type="scientific">Hydrogenophaga atypica</name>
    <dbReference type="NCBI Taxonomy" id="249409"/>
    <lineage>
        <taxon>Bacteria</taxon>
        <taxon>Pseudomonadati</taxon>
        <taxon>Pseudomonadota</taxon>
        <taxon>Betaproteobacteria</taxon>
        <taxon>Burkholderiales</taxon>
        <taxon>Comamonadaceae</taxon>
        <taxon>Hydrogenophaga</taxon>
    </lineage>
</organism>
<evidence type="ECO:0000256" key="7">
    <source>
        <dbReference type="ARBA" id="ARBA00022741"/>
    </source>
</evidence>
<dbReference type="InterPro" id="IPR004821">
    <property type="entry name" value="Cyt_trans-like"/>
</dbReference>
<evidence type="ECO:0000256" key="6">
    <source>
        <dbReference type="ARBA" id="ARBA00022695"/>
    </source>
</evidence>
<protein>
    <recommendedName>
        <fullName evidence="11">Probable nicotinate-nucleotide adenylyltransferase</fullName>
        <ecNumber evidence="11">2.7.7.18</ecNumber>
    </recommendedName>
    <alternativeName>
        <fullName evidence="11">Deamido-NAD(+) diphosphorylase</fullName>
    </alternativeName>
    <alternativeName>
        <fullName evidence="11">Deamido-NAD(+) pyrophosphorylase</fullName>
    </alternativeName>
    <alternativeName>
        <fullName evidence="11">Nicotinate mononucleotide adenylyltransferase</fullName>
        <shortName evidence="11">NaMN adenylyltransferase</shortName>
    </alternativeName>
</protein>
<dbReference type="CDD" id="cd02165">
    <property type="entry name" value="NMNAT"/>
    <property type="match status" value="1"/>
</dbReference>
<feature type="domain" description="Cytidyltransferase-like" evidence="12">
    <location>
        <begin position="20"/>
        <end position="188"/>
    </location>
</feature>
<comment type="function">
    <text evidence="1 11">Catalyzes the reversible adenylation of nicotinate mononucleotide (NaMN) to nicotinic acid adenine dinucleotide (NaAD).</text>
</comment>
<evidence type="ECO:0000256" key="9">
    <source>
        <dbReference type="ARBA" id="ARBA00023027"/>
    </source>
</evidence>
<evidence type="ECO:0000313" key="14">
    <source>
        <dbReference type="Proteomes" id="UP001596501"/>
    </source>
</evidence>
<comment type="pathway">
    <text evidence="2 11">Cofactor biosynthesis; NAD(+) biosynthesis; deamido-NAD(+) from nicotinate D-ribonucleotide: step 1/1.</text>
</comment>